<feature type="transmembrane region" description="Helical" evidence="18">
    <location>
        <begin position="243"/>
        <end position="262"/>
    </location>
</feature>
<evidence type="ECO:0000256" key="16">
    <source>
        <dbReference type="ARBA" id="ARBA00034066"/>
    </source>
</evidence>
<comment type="subcellular location">
    <subcellularLocation>
        <location evidence="3">Cell membrane</location>
        <topology evidence="3">Multi-pass membrane protein</topology>
    </subcellularLocation>
</comment>
<dbReference type="PANTHER" id="PTHR13872">
    <property type="entry name" value="DOLICHYL-DIPHOSPHOOLIGOSACCHARIDE--PROTEIN GLYCOSYLTRANSFERASE SUBUNIT"/>
    <property type="match status" value="1"/>
</dbReference>
<keyword evidence="12 18" id="KW-1133">Transmembrane helix</keyword>
<keyword evidence="10" id="KW-0479">Metal-binding</keyword>
<feature type="compositionally biased region" description="Polar residues" evidence="17">
    <location>
        <begin position="962"/>
        <end position="972"/>
    </location>
</feature>
<proteinExistence type="inferred from homology"/>
<evidence type="ECO:0000259" key="20">
    <source>
        <dbReference type="Pfam" id="PF18079"/>
    </source>
</evidence>
<feature type="transmembrane region" description="Helical" evidence="18">
    <location>
        <begin position="449"/>
        <end position="466"/>
    </location>
</feature>
<evidence type="ECO:0000256" key="4">
    <source>
        <dbReference type="ARBA" id="ARBA00004922"/>
    </source>
</evidence>
<evidence type="ECO:0000256" key="14">
    <source>
        <dbReference type="ARBA" id="ARBA00023211"/>
    </source>
</evidence>
<feature type="transmembrane region" description="Helical" evidence="18">
    <location>
        <begin position="425"/>
        <end position="443"/>
    </location>
</feature>
<keyword evidence="9 18" id="KW-0812">Transmembrane</keyword>
<evidence type="ECO:0000256" key="2">
    <source>
        <dbReference type="ARBA" id="ARBA00001946"/>
    </source>
</evidence>
<evidence type="ECO:0000256" key="6">
    <source>
        <dbReference type="ARBA" id="ARBA00012602"/>
    </source>
</evidence>
<evidence type="ECO:0000256" key="3">
    <source>
        <dbReference type="ARBA" id="ARBA00004651"/>
    </source>
</evidence>
<evidence type="ECO:0000259" key="19">
    <source>
        <dbReference type="Pfam" id="PF02516"/>
    </source>
</evidence>
<dbReference type="InterPro" id="IPR048307">
    <property type="entry name" value="STT3_N"/>
</dbReference>
<keyword evidence="8 22" id="KW-0808">Transferase</keyword>
<dbReference type="Proteomes" id="UP001430377">
    <property type="component" value="Unassembled WGS sequence"/>
</dbReference>
<comment type="cofactor">
    <cofactor evidence="1">
        <name>Mn(2+)</name>
        <dbReference type="ChEBI" id="CHEBI:29035"/>
    </cofactor>
</comment>
<name>A0AAW4PRT7_9EURY</name>
<dbReference type="RefSeq" id="WP_220618094.1">
    <property type="nucleotide sequence ID" value="NZ_RKLR01000003.1"/>
</dbReference>
<dbReference type="EC" id="2.4.99.21" evidence="6"/>
<feature type="domain" description="AglB-like core" evidence="21">
    <location>
        <begin position="517"/>
        <end position="630"/>
    </location>
</feature>
<dbReference type="GO" id="GO:0046872">
    <property type="term" value="F:metal ion binding"/>
    <property type="evidence" value="ECO:0007669"/>
    <property type="project" value="UniProtKB-KW"/>
</dbReference>
<comment type="caution">
    <text evidence="22">The sequence shown here is derived from an EMBL/GenBank/DDBJ whole genome shotgun (WGS) entry which is preliminary data.</text>
</comment>
<evidence type="ECO:0000256" key="18">
    <source>
        <dbReference type="SAM" id="Phobius"/>
    </source>
</evidence>
<evidence type="ECO:0000256" key="17">
    <source>
        <dbReference type="SAM" id="MobiDB-lite"/>
    </source>
</evidence>
<evidence type="ECO:0000256" key="12">
    <source>
        <dbReference type="ARBA" id="ARBA00022989"/>
    </source>
</evidence>
<dbReference type="Gene3D" id="3.40.50.12610">
    <property type="match status" value="1"/>
</dbReference>
<keyword evidence="11" id="KW-0460">Magnesium</keyword>
<feature type="region of interest" description="Disordered" evidence="17">
    <location>
        <begin position="948"/>
        <end position="1022"/>
    </location>
</feature>
<dbReference type="InterPro" id="IPR054479">
    <property type="entry name" value="AglB-like_core"/>
</dbReference>
<dbReference type="GO" id="GO:0004576">
    <property type="term" value="F:oligosaccharyl transferase activity"/>
    <property type="evidence" value="ECO:0007669"/>
    <property type="project" value="InterPro"/>
</dbReference>
<feature type="transmembrane region" description="Helical" evidence="18">
    <location>
        <begin position="333"/>
        <end position="352"/>
    </location>
</feature>
<accession>A0AAW4PRT7</accession>
<keyword evidence="7" id="KW-0328">Glycosyltransferase</keyword>
<comment type="similarity">
    <text evidence="5">Belongs to the STT3 family.</text>
</comment>
<organism evidence="22 23">
    <name type="scientific">Haloarcula rubra</name>
    <dbReference type="NCBI Taxonomy" id="2487747"/>
    <lineage>
        <taxon>Archaea</taxon>
        <taxon>Methanobacteriati</taxon>
        <taxon>Methanobacteriota</taxon>
        <taxon>Stenosarchaea group</taxon>
        <taxon>Halobacteria</taxon>
        <taxon>Halobacteriales</taxon>
        <taxon>Haloarculaceae</taxon>
        <taxon>Haloarcula</taxon>
    </lineage>
</organism>
<feature type="transmembrane region" description="Helical" evidence="18">
    <location>
        <begin position="269"/>
        <end position="289"/>
    </location>
</feature>
<gene>
    <name evidence="22" type="ORF">EGH21_08745</name>
</gene>
<comment type="catalytic activity">
    <reaction evidence="16">
        <text>an archaeal dolichyl phosphooligosaccharide + [protein]-L-asparagine = an archaeal dolichyl phosphate + a glycoprotein with the oligosaccharide chain attached by N-beta-D-glycosyl linkage to a protein L-asparagine.</text>
        <dbReference type="EC" id="2.4.99.21"/>
    </reaction>
</comment>
<dbReference type="NCBIfam" id="TIGR04154">
    <property type="entry name" value="archaeo_STT3"/>
    <property type="match status" value="1"/>
</dbReference>
<evidence type="ECO:0000256" key="9">
    <source>
        <dbReference type="ARBA" id="ARBA00022692"/>
    </source>
</evidence>
<dbReference type="InterPro" id="IPR003674">
    <property type="entry name" value="Oligo_trans_STT3"/>
</dbReference>
<comment type="cofactor">
    <cofactor evidence="2">
        <name>Mg(2+)</name>
        <dbReference type="ChEBI" id="CHEBI:18420"/>
    </cofactor>
</comment>
<evidence type="ECO:0000256" key="1">
    <source>
        <dbReference type="ARBA" id="ARBA00001936"/>
    </source>
</evidence>
<dbReference type="InterPro" id="IPR041154">
    <property type="entry name" value="AglB_P1"/>
</dbReference>
<evidence type="ECO:0000256" key="7">
    <source>
        <dbReference type="ARBA" id="ARBA00022676"/>
    </source>
</evidence>
<dbReference type="EMBL" id="RKLR01000003">
    <property type="protein sequence ID" value="MBX0323113.1"/>
    <property type="molecule type" value="Genomic_DNA"/>
</dbReference>
<dbReference type="Pfam" id="PF18079">
    <property type="entry name" value="AglB_L1"/>
    <property type="match status" value="1"/>
</dbReference>
<keyword evidence="23" id="KW-1185">Reference proteome</keyword>
<feature type="domain" description="Archaeal glycosylation protein B peripheral" evidence="20">
    <location>
        <begin position="841"/>
        <end position="922"/>
    </location>
</feature>
<comment type="pathway">
    <text evidence="4">Protein modification; protein glycosylation.</text>
</comment>
<reference evidence="22 23" key="1">
    <citation type="submission" date="2021-06" db="EMBL/GenBank/DDBJ databases">
        <title>Halomicroarcula sp. a new haloarchaeum isolated from saline soil.</title>
        <authorList>
            <person name="Duran-Viseras A."/>
            <person name="Sanchez-Porro C."/>
            <person name="Ventosa A."/>
        </authorList>
    </citation>
    <scope>NUCLEOTIDE SEQUENCE [LARGE SCALE GENOMIC DNA]</scope>
    <source>
        <strain evidence="22 23">F13</strain>
    </source>
</reference>
<evidence type="ECO:0000256" key="11">
    <source>
        <dbReference type="ARBA" id="ARBA00022842"/>
    </source>
</evidence>
<feature type="transmembrane region" description="Helical" evidence="18">
    <location>
        <begin position="478"/>
        <end position="499"/>
    </location>
</feature>
<feature type="compositionally biased region" description="Low complexity" evidence="17">
    <location>
        <begin position="974"/>
        <end position="1009"/>
    </location>
</feature>
<evidence type="ECO:0000256" key="5">
    <source>
        <dbReference type="ARBA" id="ARBA00010810"/>
    </source>
</evidence>
<feature type="transmembrane region" description="Helical" evidence="18">
    <location>
        <begin position="301"/>
        <end position="321"/>
    </location>
</feature>
<evidence type="ECO:0000259" key="21">
    <source>
        <dbReference type="Pfam" id="PF22627"/>
    </source>
</evidence>
<dbReference type="GO" id="GO:0005886">
    <property type="term" value="C:plasma membrane"/>
    <property type="evidence" value="ECO:0007669"/>
    <property type="project" value="UniProtKB-SubCell"/>
</dbReference>
<evidence type="ECO:0000256" key="13">
    <source>
        <dbReference type="ARBA" id="ARBA00023136"/>
    </source>
</evidence>
<sequence>MSQSRGYLDDYPELESALDWVQEWYHVPTLLVLLGFMLWNRARNVSNFVVDGEVLFSGQDPWYHFRSTMYVVENWPATMPFDPWTYFPYGNASGQFGTLMDQVFATIALVVGLGSPSEQTVGMVAIVAPAVMGTAAAIPTYYMGRRLSGRLGGVTAVVVLALSAGTFLQRGLVGTYDHQVAEGLLQVTAVFAVMVAISVAERDKPVYEQFLERDVDALRDTVGYSLLAGVAMALYLWTWPPAVLLLGILGVFFLLWLTIEFVRGKSPEHVGIAGAVMMGSVAVFELAVINTLSITATEHSLLQPLLAFAIAGGTVFMAWLARFMEAEDYDRNLYPVTVGGIIAVVAVLMAILTPDLLSYFVDQVLRVVGFTSSPSATQTSVGEATPLRDPGVLYRYYGLALFVAITGALYIAGKQLLDRDAPAEQFLVVVWGAFILAASFTQIRFGVYLVFPVAALTAFVVGRVVEWIDFSADEGVEFYQVLTAIALVFTIVGPLVFVAPSAAAVGASAAPGNEAQGWNDGLDWMEENTPAEGAYGTGGDGTLEYYGTYQNTDDYDYQSGEYGVMSWWDYGHLITVEGERIPNANPFQQGTDVAANFLLAPNESQANDVLNQVDEDDAKTRYVAVDWKMTNVYGGMSGGKFFAPPRFYDVSNVSASDYYRSIFTNPQTGQRFKYRTQAYYDTTVVRLYEFHGSAVQPQPVVLDWRLAQQNGRQYRAPPSDGRTIKTFNTMEQARAYVQNDSTAQVGGFGSVPSERVPAMEHYRYVGSSERNAYESSSHNRGMLVESQSIGVRFRPATNGTCSPNATAMPLNGRTFCMPEASTNLMSQNNPAWTKVFERVPGATVEGTGPANTTVTASVRMRNHQTNETFVYRQQAQTDANGNFEMTLPYSTTGYDQWGTEEGYTNVSVRAETQYQFTARGTQNGSPMAFAGTTDVSEGQVIGENETAATVELEPLFERQPDNESSTNSTDEALSNETSTNETSTNETSSGDSTTETATPTETATATSTPGALAEPATIQARP</sequence>
<dbReference type="PANTHER" id="PTHR13872:SF1">
    <property type="entry name" value="DOLICHYL-DIPHOSPHOOLIGOSACCHARIDE--PROTEIN GLYCOSYLTRANSFERASE SUBUNIT STT3B"/>
    <property type="match status" value="1"/>
</dbReference>
<evidence type="ECO:0000256" key="8">
    <source>
        <dbReference type="ARBA" id="ARBA00022679"/>
    </source>
</evidence>
<feature type="domain" description="Oligosaccharyl transferase STT3 N-terminal" evidence="19">
    <location>
        <begin position="49"/>
        <end position="463"/>
    </location>
</feature>
<feature type="transmembrane region" description="Helical" evidence="18">
    <location>
        <begin position="394"/>
        <end position="413"/>
    </location>
</feature>
<evidence type="ECO:0000313" key="23">
    <source>
        <dbReference type="Proteomes" id="UP001430377"/>
    </source>
</evidence>
<dbReference type="AlphaFoldDB" id="A0AAW4PRT7"/>
<feature type="transmembrane region" description="Helical" evidence="18">
    <location>
        <begin position="180"/>
        <end position="200"/>
    </location>
</feature>
<feature type="transmembrane region" description="Helical" evidence="18">
    <location>
        <begin position="20"/>
        <end position="39"/>
    </location>
</feature>
<dbReference type="Gene3D" id="2.60.40.3390">
    <property type="match status" value="1"/>
</dbReference>
<feature type="transmembrane region" description="Helical" evidence="18">
    <location>
        <begin position="151"/>
        <end position="168"/>
    </location>
</feature>
<evidence type="ECO:0000256" key="10">
    <source>
        <dbReference type="ARBA" id="ARBA00022723"/>
    </source>
</evidence>
<keyword evidence="13 18" id="KW-0472">Membrane</keyword>
<dbReference type="Pfam" id="PF22627">
    <property type="entry name" value="AglB_core-like"/>
    <property type="match status" value="1"/>
</dbReference>
<evidence type="ECO:0000313" key="22">
    <source>
        <dbReference type="EMBL" id="MBX0323113.1"/>
    </source>
</evidence>
<feature type="transmembrane region" description="Helical" evidence="18">
    <location>
        <begin position="221"/>
        <end position="237"/>
    </location>
</feature>
<evidence type="ECO:0000256" key="15">
    <source>
        <dbReference type="ARBA" id="ARBA00030679"/>
    </source>
</evidence>
<protein>
    <recommendedName>
        <fullName evidence="6">dolichyl-phosphooligosaccharide-protein glycotransferase</fullName>
        <ecNumber evidence="6">2.4.99.21</ecNumber>
    </recommendedName>
    <alternativeName>
        <fullName evidence="15">Oligosaccharyl transferase</fullName>
    </alternativeName>
</protein>
<dbReference type="InterPro" id="IPR026410">
    <property type="entry name" value="OlisacTrfase_arch"/>
</dbReference>
<keyword evidence="14" id="KW-0464">Manganese</keyword>
<dbReference type="Pfam" id="PF02516">
    <property type="entry name" value="STT3"/>
    <property type="match status" value="1"/>
</dbReference>